<dbReference type="InterPro" id="IPR013780">
    <property type="entry name" value="Glyco_hydro_b"/>
</dbReference>
<dbReference type="Gene3D" id="3.40.50.150">
    <property type="entry name" value="Vaccinia Virus protein VP39"/>
    <property type="match status" value="1"/>
</dbReference>
<dbReference type="STRING" id="1802060.A2957_02510"/>
<dbReference type="EMBL" id="MGAK01000030">
    <property type="protein sequence ID" value="OGK43821.1"/>
    <property type="molecule type" value="Genomic_DNA"/>
</dbReference>
<dbReference type="Proteomes" id="UP000179072">
    <property type="component" value="Unassembled WGS sequence"/>
</dbReference>
<dbReference type="InterPro" id="IPR029063">
    <property type="entry name" value="SAM-dependent_MTases_sf"/>
</dbReference>
<gene>
    <name evidence="5" type="ORF">A2957_02510</name>
</gene>
<dbReference type="Gene3D" id="2.60.40.1180">
    <property type="entry name" value="Golgi alpha-mannosidase II"/>
    <property type="match status" value="1"/>
</dbReference>
<evidence type="ECO:0000256" key="1">
    <source>
        <dbReference type="ARBA" id="ARBA00022603"/>
    </source>
</evidence>
<dbReference type="Pfam" id="PF10672">
    <property type="entry name" value="Methyltrans_SAM"/>
    <property type="match status" value="1"/>
</dbReference>
<dbReference type="PANTHER" id="PTHR43042">
    <property type="entry name" value="SAM-DEPENDENT METHYLTRANSFERASE"/>
    <property type="match status" value="1"/>
</dbReference>
<dbReference type="AlphaFoldDB" id="A0A1F7IKD0"/>
<proteinExistence type="predicted"/>
<keyword evidence="2" id="KW-0808">Transferase</keyword>
<evidence type="ECO:0000313" key="5">
    <source>
        <dbReference type="EMBL" id="OGK43821.1"/>
    </source>
</evidence>
<evidence type="ECO:0000256" key="2">
    <source>
        <dbReference type="ARBA" id="ARBA00022679"/>
    </source>
</evidence>
<comment type="caution">
    <text evidence="5">The sequence shown here is derived from an EMBL/GenBank/DDBJ whole genome shotgun (WGS) entry which is preliminary data.</text>
</comment>
<sequence length="286" mass="32865">MVLLSTSRWDDYALLDSGDGYRLERFGKYVLSRPDPQAIWKPHTPMQDWKVDARFQKTQDDKGRWIHKNDFPGKWLVRCMGLTLVLRLTPFKHVGIFPEQIQHWSWMQDILKGVSGQPRLLNLFGYTGGATLIAAQAGAQVTHLDASKPAMTWFRENQAASGLADKPIRIIVDDALKFTEREIKRGTKYDGIIMDPPVYGHGPKGEVWNFSRDFPKLMDNCRKILSDRPLFVIVNAYAVSMSSVMLKNILEDYFGDLEGEFEDGELALEEKTRHRMLSTGIFARWR</sequence>
<evidence type="ECO:0000259" key="4">
    <source>
        <dbReference type="Pfam" id="PF10672"/>
    </source>
</evidence>
<reference evidence="5 6" key="1">
    <citation type="journal article" date="2016" name="Nat. Commun.">
        <title>Thousands of microbial genomes shed light on interconnected biogeochemical processes in an aquifer system.</title>
        <authorList>
            <person name="Anantharaman K."/>
            <person name="Brown C.T."/>
            <person name="Hug L.A."/>
            <person name="Sharon I."/>
            <person name="Castelle C.J."/>
            <person name="Probst A.J."/>
            <person name="Thomas B.C."/>
            <person name="Singh A."/>
            <person name="Wilkins M.J."/>
            <person name="Karaoz U."/>
            <person name="Brodie E.L."/>
            <person name="Williams K.H."/>
            <person name="Hubbard S.S."/>
            <person name="Banfield J.F."/>
        </authorList>
    </citation>
    <scope>NUCLEOTIDE SEQUENCE [LARGE SCALE GENOMIC DNA]</scope>
</reference>
<evidence type="ECO:0000313" key="6">
    <source>
        <dbReference type="Proteomes" id="UP000179072"/>
    </source>
</evidence>
<dbReference type="PANTHER" id="PTHR43042:SF2">
    <property type="entry name" value="SAM-DEPENDENT METHYLTRANSFERASE"/>
    <property type="match status" value="1"/>
</dbReference>
<accession>A0A1F7IKD0</accession>
<feature type="non-terminal residue" evidence="5">
    <location>
        <position position="286"/>
    </location>
</feature>
<keyword evidence="1" id="KW-0489">Methyltransferase</keyword>
<evidence type="ECO:0000256" key="3">
    <source>
        <dbReference type="ARBA" id="ARBA00022691"/>
    </source>
</evidence>
<dbReference type="GO" id="GO:0008168">
    <property type="term" value="F:methyltransferase activity"/>
    <property type="evidence" value="ECO:0007669"/>
    <property type="project" value="UniProtKB-KW"/>
</dbReference>
<dbReference type="GO" id="GO:0032259">
    <property type="term" value="P:methylation"/>
    <property type="evidence" value="ECO:0007669"/>
    <property type="project" value="UniProtKB-KW"/>
</dbReference>
<feature type="domain" description="S-adenosylmethionine-dependent methyltransferase" evidence="4">
    <location>
        <begin position="60"/>
        <end position="204"/>
    </location>
</feature>
<name>A0A1F7IKD0_9BACT</name>
<dbReference type="CDD" id="cd02440">
    <property type="entry name" value="AdoMet_MTases"/>
    <property type="match status" value="1"/>
</dbReference>
<dbReference type="SUPFAM" id="SSF53335">
    <property type="entry name" value="S-adenosyl-L-methionine-dependent methyltransferases"/>
    <property type="match status" value="1"/>
</dbReference>
<dbReference type="InterPro" id="IPR019614">
    <property type="entry name" value="SAM-dep_methyl-trfase"/>
</dbReference>
<keyword evidence="3" id="KW-0949">S-adenosyl-L-methionine</keyword>
<organism evidence="5 6">
    <name type="scientific">Candidatus Roizmanbacteria bacterium RIFCSPLOWO2_01_FULL_38_11</name>
    <dbReference type="NCBI Taxonomy" id="1802060"/>
    <lineage>
        <taxon>Bacteria</taxon>
        <taxon>Candidatus Roizmaniibacteriota</taxon>
    </lineage>
</organism>
<protein>
    <recommendedName>
        <fullName evidence="4">S-adenosylmethionine-dependent methyltransferase domain-containing protein</fullName>
    </recommendedName>
</protein>